<evidence type="ECO:0000313" key="2">
    <source>
        <dbReference type="EMBL" id="TJW11189.1"/>
    </source>
</evidence>
<sequence>MSQFAKQIVVSTCVMFTLFMAVGSVAVIIATGPQYGLVMTLTLLLASGLFAALRGLWFTDRVIRKMAYPLRILGFGITGFVALAACALIGGWFPADNPWAWGTFAVIFLITLGAFCLGYQIYFRKTVGNFDAALRQYHQKMGR</sequence>
<keyword evidence="1" id="KW-1133">Transmembrane helix</keyword>
<proteinExistence type="predicted"/>
<feature type="transmembrane region" description="Helical" evidence="1">
    <location>
        <begin position="35"/>
        <end position="58"/>
    </location>
</feature>
<protein>
    <recommendedName>
        <fullName evidence="4">DUF3021 domain-containing protein</fullName>
    </recommendedName>
</protein>
<dbReference type="AlphaFoldDB" id="A0A4T9T833"/>
<reference evidence="2 3" key="1">
    <citation type="submission" date="2019-04" db="EMBL/GenBank/DDBJ databases">
        <title>Microbes associate with the intestines of laboratory mice.</title>
        <authorList>
            <person name="Navarre W."/>
            <person name="Wong E."/>
            <person name="Huang K.C."/>
            <person name="Tropini C."/>
            <person name="Ng K."/>
            <person name="Yu B."/>
        </authorList>
    </citation>
    <scope>NUCLEOTIDE SEQUENCE [LARGE SCALE GENOMIC DNA]</scope>
    <source>
        <strain evidence="2 3">NM48_B13</strain>
    </source>
</reference>
<gene>
    <name evidence="2" type="ORF">E5982_02920</name>
</gene>
<keyword evidence="1" id="KW-0472">Membrane</keyword>
<dbReference type="OrthoDB" id="3192984at2"/>
<feature type="transmembrane region" description="Helical" evidence="1">
    <location>
        <begin position="70"/>
        <end position="93"/>
    </location>
</feature>
<accession>A0A4T9T833</accession>
<organism evidence="2 3">
    <name type="scientific">Parvibacter caecicola</name>
    <dbReference type="NCBI Taxonomy" id="747645"/>
    <lineage>
        <taxon>Bacteria</taxon>
        <taxon>Bacillati</taxon>
        <taxon>Actinomycetota</taxon>
        <taxon>Coriobacteriia</taxon>
        <taxon>Coriobacteriales</taxon>
        <taxon>Coriobacteriaceae</taxon>
        <taxon>Parvibacter</taxon>
    </lineage>
</organism>
<dbReference type="RefSeq" id="WP_136845410.1">
    <property type="nucleotide sequence ID" value="NZ_SSTM01000002.1"/>
</dbReference>
<keyword evidence="1" id="KW-0812">Transmembrane</keyword>
<name>A0A4T9T833_9ACTN</name>
<evidence type="ECO:0000313" key="3">
    <source>
        <dbReference type="Proteomes" id="UP000309454"/>
    </source>
</evidence>
<feature type="transmembrane region" description="Helical" evidence="1">
    <location>
        <begin position="7"/>
        <end position="29"/>
    </location>
</feature>
<feature type="transmembrane region" description="Helical" evidence="1">
    <location>
        <begin position="99"/>
        <end position="119"/>
    </location>
</feature>
<keyword evidence="3" id="KW-1185">Reference proteome</keyword>
<evidence type="ECO:0000256" key="1">
    <source>
        <dbReference type="SAM" id="Phobius"/>
    </source>
</evidence>
<dbReference type="Proteomes" id="UP000309454">
    <property type="component" value="Unassembled WGS sequence"/>
</dbReference>
<evidence type="ECO:0008006" key="4">
    <source>
        <dbReference type="Google" id="ProtNLM"/>
    </source>
</evidence>
<comment type="caution">
    <text evidence="2">The sequence shown here is derived from an EMBL/GenBank/DDBJ whole genome shotgun (WGS) entry which is preliminary data.</text>
</comment>
<dbReference type="EMBL" id="SSTM01000002">
    <property type="protein sequence ID" value="TJW11189.1"/>
    <property type="molecule type" value="Genomic_DNA"/>
</dbReference>